<evidence type="ECO:0000259" key="7">
    <source>
        <dbReference type="Pfam" id="PF00082"/>
    </source>
</evidence>
<evidence type="ECO:0000256" key="4">
    <source>
        <dbReference type="ARBA" id="ARBA00022825"/>
    </source>
</evidence>
<dbReference type="PANTHER" id="PTHR43806:SF11">
    <property type="entry name" value="CEREVISIN-RELATED"/>
    <property type="match status" value="1"/>
</dbReference>
<evidence type="ECO:0000256" key="3">
    <source>
        <dbReference type="ARBA" id="ARBA00022801"/>
    </source>
</evidence>
<dbReference type="EMBL" id="JAGIOO010000001">
    <property type="protein sequence ID" value="MBP2478987.1"/>
    <property type="molecule type" value="Genomic_DNA"/>
</dbReference>
<keyword evidence="2" id="KW-0645">Protease</keyword>
<evidence type="ECO:0000256" key="2">
    <source>
        <dbReference type="ARBA" id="ARBA00022670"/>
    </source>
</evidence>
<dbReference type="Gene3D" id="3.40.50.200">
    <property type="entry name" value="Peptidase S8/S53 domain"/>
    <property type="match status" value="1"/>
</dbReference>
<dbReference type="PROSITE" id="PS00138">
    <property type="entry name" value="SUBTILASE_SER"/>
    <property type="match status" value="1"/>
</dbReference>
<dbReference type="Gene3D" id="2.60.120.380">
    <property type="match status" value="1"/>
</dbReference>
<dbReference type="SUPFAM" id="SSF52743">
    <property type="entry name" value="Subtilisin-like"/>
    <property type="match status" value="1"/>
</dbReference>
<dbReference type="InterPro" id="IPR050131">
    <property type="entry name" value="Peptidase_S8_subtilisin-like"/>
</dbReference>
<evidence type="ECO:0000256" key="6">
    <source>
        <dbReference type="SAM" id="SignalP"/>
    </source>
</evidence>
<keyword evidence="6" id="KW-0732">Signal</keyword>
<sequence>MRTTHAALAAGILLVPALLGAPVAHAGTASAVAALQDVKKTLTPLERKQSVQLVLAQRLRADGRLRGVLPHFRPSLTDAGAGRVSVDVLGAVTPDLLAALGAHGPVRFADSRAGVVHTDLPLAAVPVIAARADVRKVSSAPAMTTERAITHSVKARVAGQVRSEGDTTHQADTARTRYGVDGTGVKVCVISDGIGSLAASQAAGELPATVEVLPGQEGEGDEGTAMLEIVHDLAPGASLGFATAVFGVHGLAANIRALREQLRCDVLVDDVRYYNESPFQDGPIAQAVNDVTAAGALYFSSAGNNGNKTAGTSGHWEGDFTDSGRTLGGTFGTAHDFNPGPGVQPHNPVSKGSLGAPVTLFWSDPLGHATNDFDLYVLDPSGNVVAAGIEQQTGTEDPYEVTRIPTSDPSGFAHPAPYFIAVTRYGGTDPRYLSLSLNGGRFTSSDNLTGYSTPGDTQGHSAASDAVSVAAAPAGPALKNPLEPGDPDNPTGPHPNAFTTGSATERFTSDGPRRVFYLADGRPGPAVRNKPDLTAADGVATSVPGFERFFGTSAAAPHAAAIAALLRQAVPAATPARIRAALTGSALDTGAPGHDNVSGHGIVMPGPALAALGAKPVTP</sequence>
<dbReference type="InterPro" id="IPR034075">
    <property type="entry name" value="Glr3161-like_dom"/>
</dbReference>
<comment type="caution">
    <text evidence="8">The sequence shown here is derived from an EMBL/GenBank/DDBJ whole genome shotgun (WGS) entry which is preliminary data.</text>
</comment>
<dbReference type="PANTHER" id="PTHR43806">
    <property type="entry name" value="PEPTIDASE S8"/>
    <property type="match status" value="1"/>
</dbReference>
<feature type="domain" description="Peptidase S8/S53" evidence="7">
    <location>
        <begin position="280"/>
        <end position="601"/>
    </location>
</feature>
<feature type="region of interest" description="Disordered" evidence="5">
    <location>
        <begin position="448"/>
        <end position="467"/>
    </location>
</feature>
<name>A0ABS5AQZ3_9PSEU</name>
<protein>
    <recommendedName>
        <fullName evidence="7">Peptidase S8/S53 domain-containing protein</fullName>
    </recommendedName>
</protein>
<reference evidence="8 9" key="1">
    <citation type="submission" date="2021-03" db="EMBL/GenBank/DDBJ databases">
        <title>Sequencing the genomes of 1000 actinobacteria strains.</title>
        <authorList>
            <person name="Klenk H.-P."/>
        </authorList>
    </citation>
    <scope>NUCLEOTIDE SEQUENCE [LARGE SCALE GENOMIC DNA]</scope>
    <source>
        <strain evidence="8 9">DSM 44580</strain>
    </source>
</reference>
<evidence type="ECO:0000256" key="1">
    <source>
        <dbReference type="ARBA" id="ARBA00011073"/>
    </source>
</evidence>
<gene>
    <name evidence="8" type="ORF">JOF53_007859</name>
</gene>
<dbReference type="InterPro" id="IPR015500">
    <property type="entry name" value="Peptidase_S8_subtilisin-rel"/>
</dbReference>
<dbReference type="RefSeq" id="WP_249044677.1">
    <property type="nucleotide sequence ID" value="NZ_JAGIOO010000001.1"/>
</dbReference>
<keyword evidence="4" id="KW-0720">Serine protease</keyword>
<dbReference type="PRINTS" id="PR00723">
    <property type="entry name" value="SUBTILISIN"/>
</dbReference>
<dbReference type="CDD" id="cd05562">
    <property type="entry name" value="Peptidases_S53_like"/>
    <property type="match status" value="1"/>
</dbReference>
<feature type="signal peptide" evidence="6">
    <location>
        <begin position="1"/>
        <end position="26"/>
    </location>
</feature>
<accession>A0ABS5AQZ3</accession>
<dbReference type="Proteomes" id="UP001519363">
    <property type="component" value="Unassembled WGS sequence"/>
</dbReference>
<keyword evidence="9" id="KW-1185">Reference proteome</keyword>
<feature type="compositionally biased region" description="Polar residues" evidence="5">
    <location>
        <begin position="448"/>
        <end position="460"/>
    </location>
</feature>
<evidence type="ECO:0000256" key="5">
    <source>
        <dbReference type="SAM" id="MobiDB-lite"/>
    </source>
</evidence>
<comment type="similarity">
    <text evidence="1">Belongs to the peptidase S8 family.</text>
</comment>
<proteinExistence type="inferred from homology"/>
<feature type="chain" id="PRO_5045245857" description="Peptidase S8/S53 domain-containing protein" evidence="6">
    <location>
        <begin position="27"/>
        <end position="619"/>
    </location>
</feature>
<evidence type="ECO:0000313" key="8">
    <source>
        <dbReference type="EMBL" id="MBP2478987.1"/>
    </source>
</evidence>
<dbReference type="InterPro" id="IPR023828">
    <property type="entry name" value="Peptidase_S8_Ser-AS"/>
</dbReference>
<evidence type="ECO:0000313" key="9">
    <source>
        <dbReference type="Proteomes" id="UP001519363"/>
    </source>
</evidence>
<dbReference type="InterPro" id="IPR036852">
    <property type="entry name" value="Peptidase_S8/S53_dom_sf"/>
</dbReference>
<dbReference type="Pfam" id="PF00082">
    <property type="entry name" value="Peptidase_S8"/>
    <property type="match status" value="1"/>
</dbReference>
<feature type="compositionally biased region" description="Polar residues" evidence="5">
    <location>
        <begin position="497"/>
        <end position="506"/>
    </location>
</feature>
<keyword evidence="3" id="KW-0378">Hydrolase</keyword>
<feature type="region of interest" description="Disordered" evidence="5">
    <location>
        <begin position="475"/>
        <end position="511"/>
    </location>
</feature>
<organism evidence="8 9">
    <name type="scientific">Crossiella equi</name>
    <dbReference type="NCBI Taxonomy" id="130796"/>
    <lineage>
        <taxon>Bacteria</taxon>
        <taxon>Bacillati</taxon>
        <taxon>Actinomycetota</taxon>
        <taxon>Actinomycetes</taxon>
        <taxon>Pseudonocardiales</taxon>
        <taxon>Pseudonocardiaceae</taxon>
        <taxon>Crossiella</taxon>
    </lineage>
</organism>
<feature type="region of interest" description="Disordered" evidence="5">
    <location>
        <begin position="309"/>
        <end position="350"/>
    </location>
</feature>
<dbReference type="InterPro" id="IPR000209">
    <property type="entry name" value="Peptidase_S8/S53_dom"/>
</dbReference>